<dbReference type="Pfam" id="PF25583">
    <property type="entry name" value="WCX"/>
    <property type="match status" value="1"/>
</dbReference>
<name>A0A6J6B041_9ZZZZ</name>
<dbReference type="PROSITE" id="PS52050">
    <property type="entry name" value="WYL"/>
    <property type="match status" value="1"/>
</dbReference>
<dbReference type="Pfam" id="PF13280">
    <property type="entry name" value="WYL"/>
    <property type="match status" value="1"/>
</dbReference>
<dbReference type="PANTHER" id="PTHR34580">
    <property type="match status" value="1"/>
</dbReference>
<proteinExistence type="predicted"/>
<feature type="domain" description="WYL" evidence="1">
    <location>
        <begin position="144"/>
        <end position="205"/>
    </location>
</feature>
<dbReference type="InterPro" id="IPR026881">
    <property type="entry name" value="WYL_dom"/>
</dbReference>
<feature type="domain" description="WCX" evidence="2">
    <location>
        <begin position="238"/>
        <end position="308"/>
    </location>
</feature>
<gene>
    <name evidence="3" type="ORF">UFOPK1399_00536</name>
</gene>
<dbReference type="AlphaFoldDB" id="A0A6J6B041"/>
<protein>
    <submittedName>
        <fullName evidence="3">Unannotated protein</fullName>
    </submittedName>
</protein>
<accession>A0A6J6B041</accession>
<dbReference type="InterPro" id="IPR051534">
    <property type="entry name" value="CBASS_pafABC_assoc_protein"/>
</dbReference>
<sequence length="313" mass="35603">MSRKSERLVNLTIALLATGRWITKSEIFRSIEGYAGDISAQERMFERDKEELRNLGIEIEVGSFDPLFEDEVGYRIRPEKYRIDLSRLSSEQISLMSAAAMVWKNSKIDSQASSALLKLSALGIESDIDGINPFTPQVLNPDHNLDAVINAIASRKAISFGYRQADSSIVERAIEPFGVGTKNGYWYVSGRDLDKDALRVFRLDRCVSAMKEQGKANSYELPKDFSMKQQLAARERKYSCVLSIRVDSSFEIRRRSELISSDDEWDQVRYTYASEDDALRDLLWHRGDVRVIEPASLLQRYRESLANIVSAHG</sequence>
<dbReference type="EMBL" id="CAEZSD010000049">
    <property type="protein sequence ID" value="CAB4532550.1"/>
    <property type="molecule type" value="Genomic_DNA"/>
</dbReference>
<organism evidence="3">
    <name type="scientific">freshwater metagenome</name>
    <dbReference type="NCBI Taxonomy" id="449393"/>
    <lineage>
        <taxon>unclassified sequences</taxon>
        <taxon>metagenomes</taxon>
        <taxon>ecological metagenomes</taxon>
    </lineage>
</organism>
<dbReference type="PANTHER" id="PTHR34580:SF3">
    <property type="entry name" value="PROTEIN PAFB"/>
    <property type="match status" value="1"/>
</dbReference>
<evidence type="ECO:0000259" key="1">
    <source>
        <dbReference type="Pfam" id="PF13280"/>
    </source>
</evidence>
<reference evidence="3" key="1">
    <citation type="submission" date="2020-05" db="EMBL/GenBank/DDBJ databases">
        <authorList>
            <person name="Chiriac C."/>
            <person name="Salcher M."/>
            <person name="Ghai R."/>
            <person name="Kavagutti S V."/>
        </authorList>
    </citation>
    <scope>NUCLEOTIDE SEQUENCE</scope>
</reference>
<evidence type="ECO:0000259" key="2">
    <source>
        <dbReference type="Pfam" id="PF25583"/>
    </source>
</evidence>
<dbReference type="InterPro" id="IPR057727">
    <property type="entry name" value="WCX_dom"/>
</dbReference>
<evidence type="ECO:0000313" key="3">
    <source>
        <dbReference type="EMBL" id="CAB4532550.1"/>
    </source>
</evidence>